<accession>A0A2T3ZPV3</accession>
<dbReference type="AlphaFoldDB" id="A0A2T3ZPV3"/>
<proteinExistence type="predicted"/>
<keyword evidence="4" id="KW-1185">Reference proteome</keyword>
<feature type="signal peptide" evidence="2">
    <location>
        <begin position="1"/>
        <end position="25"/>
    </location>
</feature>
<evidence type="ECO:0000256" key="2">
    <source>
        <dbReference type="SAM" id="SignalP"/>
    </source>
</evidence>
<evidence type="ECO:0000313" key="4">
    <source>
        <dbReference type="Proteomes" id="UP000240493"/>
    </source>
</evidence>
<evidence type="ECO:0000313" key="3">
    <source>
        <dbReference type="EMBL" id="PTB46840.1"/>
    </source>
</evidence>
<reference evidence="3 4" key="1">
    <citation type="submission" date="2016-07" db="EMBL/GenBank/DDBJ databases">
        <title>Multiple horizontal gene transfer events from other fungi enriched the ability of initially mycotrophic Trichoderma (Ascomycota) to feed on dead plant biomass.</title>
        <authorList>
            <consortium name="DOE Joint Genome Institute"/>
            <person name="Aerts A."/>
            <person name="Atanasova L."/>
            <person name="Chenthamara K."/>
            <person name="Zhang J."/>
            <person name="Grujic M."/>
            <person name="Henrissat B."/>
            <person name="Kuo A."/>
            <person name="Salamov A."/>
            <person name="Lipzen A."/>
            <person name="Labutti K."/>
            <person name="Barry K."/>
            <person name="Miao Y."/>
            <person name="Rahimi M.J."/>
            <person name="Shen Q."/>
            <person name="Grigoriev I.V."/>
            <person name="Kubicek C.P."/>
            <person name="Druzhinina I.S."/>
        </authorList>
    </citation>
    <scope>NUCLEOTIDE SEQUENCE [LARGE SCALE GENOMIC DNA]</scope>
    <source>
        <strain evidence="3 4">CBS 433.97</strain>
    </source>
</reference>
<dbReference type="Proteomes" id="UP000240493">
    <property type="component" value="Unassembled WGS sequence"/>
</dbReference>
<feature type="chain" id="PRO_5015679661" evidence="2">
    <location>
        <begin position="26"/>
        <end position="200"/>
    </location>
</feature>
<sequence>MDLHFCPFSFFFFFLLLLFASLTFVTHILDAHHTEPLKASKSPTVHFDVRRVHSPETLRPASIIAAAAGTFTTGMQGKHGPPYRIQNSGNSGTQTRDGRVRRLTTSAQKPVVGCHGVHDVPYWQYHTPLVPSSTEHYTSVVRNSDIYGAWIKFSAASQKGRYIVALPPPPQKPLCQGLASLFFPLRVHQPSSASSPYYLS</sequence>
<protein>
    <submittedName>
        <fullName evidence="3">Uncharacterized protein</fullName>
    </submittedName>
</protein>
<keyword evidence="2" id="KW-0732">Signal</keyword>
<organism evidence="3 4">
    <name type="scientific">Trichoderma asperellum (strain ATCC 204424 / CBS 433.97 / NBRC 101777)</name>
    <dbReference type="NCBI Taxonomy" id="1042311"/>
    <lineage>
        <taxon>Eukaryota</taxon>
        <taxon>Fungi</taxon>
        <taxon>Dikarya</taxon>
        <taxon>Ascomycota</taxon>
        <taxon>Pezizomycotina</taxon>
        <taxon>Sordariomycetes</taxon>
        <taxon>Hypocreomycetidae</taxon>
        <taxon>Hypocreales</taxon>
        <taxon>Hypocreaceae</taxon>
        <taxon>Trichoderma</taxon>
    </lineage>
</organism>
<name>A0A2T3ZPV3_TRIA4</name>
<evidence type="ECO:0000256" key="1">
    <source>
        <dbReference type="SAM" id="MobiDB-lite"/>
    </source>
</evidence>
<feature type="compositionally biased region" description="Polar residues" evidence="1">
    <location>
        <begin position="85"/>
        <end position="95"/>
    </location>
</feature>
<feature type="region of interest" description="Disordered" evidence="1">
    <location>
        <begin position="75"/>
        <end position="97"/>
    </location>
</feature>
<dbReference type="EMBL" id="KZ679256">
    <property type="protein sequence ID" value="PTB46840.1"/>
    <property type="molecule type" value="Genomic_DNA"/>
</dbReference>
<gene>
    <name evidence="3" type="ORF">M441DRAFT_42587</name>
</gene>